<accession>G3GRL4</accession>
<dbReference type="InParanoid" id="G3GRL4"/>
<evidence type="ECO:0000313" key="10">
    <source>
        <dbReference type="Proteomes" id="UP000001075"/>
    </source>
</evidence>
<dbReference type="PANTHER" id="PTHR24388:SF34">
    <property type="entry name" value="ZINC FINGER PROTEIN 280D"/>
    <property type="match status" value="1"/>
</dbReference>
<dbReference type="SMART" id="SM00355">
    <property type="entry name" value="ZnF_C2H2"/>
    <property type="match status" value="4"/>
</dbReference>
<keyword evidence="5" id="KW-0539">Nucleus</keyword>
<dbReference type="GO" id="GO:0008270">
    <property type="term" value="F:zinc ion binding"/>
    <property type="evidence" value="ECO:0007669"/>
    <property type="project" value="UniProtKB-KW"/>
</dbReference>
<dbReference type="AlphaFoldDB" id="G3GRL4"/>
<dbReference type="GO" id="GO:0000981">
    <property type="term" value="F:DNA-binding transcription factor activity, RNA polymerase II-specific"/>
    <property type="evidence" value="ECO:0007669"/>
    <property type="project" value="TreeGrafter"/>
</dbReference>
<evidence type="ECO:0000259" key="8">
    <source>
        <dbReference type="PROSITE" id="PS50157"/>
    </source>
</evidence>
<keyword evidence="4" id="KW-0862">Zinc</keyword>
<dbReference type="EMBL" id="JH000003">
    <property type="protein sequence ID" value="EGV99890.1"/>
    <property type="molecule type" value="Genomic_DNA"/>
</dbReference>
<evidence type="ECO:0000256" key="6">
    <source>
        <dbReference type="PROSITE-ProRule" id="PRU00042"/>
    </source>
</evidence>
<dbReference type="Proteomes" id="UP000001075">
    <property type="component" value="Unassembled WGS sequence"/>
</dbReference>
<dbReference type="PANTHER" id="PTHR24388">
    <property type="entry name" value="ZINC FINGER PROTEIN"/>
    <property type="match status" value="1"/>
</dbReference>
<feature type="compositionally biased region" description="Polar residues" evidence="7">
    <location>
        <begin position="233"/>
        <end position="250"/>
    </location>
</feature>
<sequence>MINNFLGLNKIEISNTANEAKTLDSEKGKLIMLVNDFYYGKHEGDVQEEQKTHTTFKCFSCLKVLKNNIRFMNHMKHHLELEKQSSESWEKHTTCQHCYRQFPTPFQLQCHIESTHTLHDFSTICKICELSFETEQNLLQHMKDNHKPGEMPYICQVTIRASVGPLQSGPSATPSISDASTSTLQLSPPRTENVTSKNPTTLDTSTQNTTVSEPSKPNESKSNGNKSKNRSKVCNTQKKQSTVANSNKKSKVNTALRNLRLRRGVHECIECCSEIKDFANHFPTYVHCSFCRYNTSCSKAYVNHMMSKQNKAPSSEGSIGRDASVCEAAAAAADCEGNVAVSDTENESRSKSIFSHGSDAGAENMRKEEQTQHTCQEMELKVHQSSEHMDSWDQTKEHDSPAADFPSETGQDSQLTSGVAGIDQFLRQREKPESVSSDASEQGSVGLEPLTPSEVLEYEATEMLHKDDNSSANSNDTVSDETGGSPGGSRAETAVDLAEGKERS</sequence>
<feature type="compositionally biased region" description="Low complexity" evidence="7">
    <location>
        <begin position="215"/>
        <end position="226"/>
    </location>
</feature>
<gene>
    <name evidence="9" type="ORF">I79_000164</name>
</gene>
<feature type="domain" description="C2H2-type" evidence="8">
    <location>
        <begin position="123"/>
        <end position="152"/>
    </location>
</feature>
<feature type="compositionally biased region" description="Polar residues" evidence="7">
    <location>
        <begin position="408"/>
        <end position="417"/>
    </location>
</feature>
<keyword evidence="1" id="KW-0479">Metal-binding</keyword>
<evidence type="ECO:0000256" key="1">
    <source>
        <dbReference type="ARBA" id="ARBA00022723"/>
    </source>
</evidence>
<evidence type="ECO:0000313" key="9">
    <source>
        <dbReference type="EMBL" id="EGV99890.1"/>
    </source>
</evidence>
<name>G3GRL4_CRIGR</name>
<dbReference type="PROSITE" id="PS00028">
    <property type="entry name" value="ZINC_FINGER_C2H2_1"/>
    <property type="match status" value="3"/>
</dbReference>
<proteinExistence type="predicted"/>
<dbReference type="GO" id="GO:0000978">
    <property type="term" value="F:RNA polymerase II cis-regulatory region sequence-specific DNA binding"/>
    <property type="evidence" value="ECO:0007669"/>
    <property type="project" value="TreeGrafter"/>
</dbReference>
<feature type="compositionally biased region" description="Basic and acidic residues" evidence="7">
    <location>
        <begin position="364"/>
        <end position="401"/>
    </location>
</feature>
<feature type="region of interest" description="Disordered" evidence="7">
    <location>
        <begin position="341"/>
        <end position="504"/>
    </location>
</feature>
<feature type="compositionally biased region" description="Polar residues" evidence="7">
    <location>
        <begin position="470"/>
        <end position="482"/>
    </location>
</feature>
<reference evidence="10" key="1">
    <citation type="journal article" date="2011" name="Nat. Biotechnol.">
        <title>The genomic sequence of the Chinese hamster ovary (CHO)-K1 cell line.</title>
        <authorList>
            <person name="Xu X."/>
            <person name="Nagarajan H."/>
            <person name="Lewis N.E."/>
            <person name="Pan S."/>
            <person name="Cai Z."/>
            <person name="Liu X."/>
            <person name="Chen W."/>
            <person name="Xie M."/>
            <person name="Wang W."/>
            <person name="Hammond S."/>
            <person name="Andersen M.R."/>
            <person name="Neff N."/>
            <person name="Passarelli B."/>
            <person name="Koh W."/>
            <person name="Fan H.C."/>
            <person name="Wang J."/>
            <person name="Gui Y."/>
            <person name="Lee K.H."/>
            <person name="Betenbaugh M.J."/>
            <person name="Quake S.R."/>
            <person name="Famili I."/>
            <person name="Palsson B.O."/>
            <person name="Wang J."/>
        </authorList>
    </citation>
    <scope>NUCLEOTIDE SEQUENCE [LARGE SCALE GENOMIC DNA]</scope>
    <source>
        <strain evidence="10">CHO K1 cell line</strain>
    </source>
</reference>
<dbReference type="GlyGen" id="G3GRL4">
    <property type="glycosylation" value="1 site"/>
</dbReference>
<evidence type="ECO:0000256" key="3">
    <source>
        <dbReference type="ARBA" id="ARBA00022771"/>
    </source>
</evidence>
<evidence type="ECO:0000256" key="2">
    <source>
        <dbReference type="ARBA" id="ARBA00022737"/>
    </source>
</evidence>
<dbReference type="InterPro" id="IPR057618">
    <property type="entry name" value="Znf_POGZ/Z280C-D-like"/>
</dbReference>
<dbReference type="eggNOG" id="KOG1721">
    <property type="taxonomic scope" value="Eukaryota"/>
</dbReference>
<protein>
    <submittedName>
        <fullName evidence="9">Zinc finger protein 280D</fullName>
    </submittedName>
</protein>
<dbReference type="STRING" id="10029.G3GRL4"/>
<dbReference type="InterPro" id="IPR013087">
    <property type="entry name" value="Znf_C2H2_type"/>
</dbReference>
<dbReference type="PROSITE" id="PS50157">
    <property type="entry name" value="ZINC_FINGER_C2H2_2"/>
    <property type="match status" value="1"/>
</dbReference>
<evidence type="ECO:0000256" key="7">
    <source>
        <dbReference type="SAM" id="MobiDB-lite"/>
    </source>
</evidence>
<feature type="compositionally biased region" description="Polar residues" evidence="7">
    <location>
        <begin position="434"/>
        <end position="443"/>
    </location>
</feature>
<feature type="region of interest" description="Disordered" evidence="7">
    <location>
        <begin position="165"/>
        <end position="250"/>
    </location>
</feature>
<dbReference type="InterPro" id="IPR050527">
    <property type="entry name" value="Snail/Krueppel_Znf"/>
</dbReference>
<dbReference type="Pfam" id="PF25429">
    <property type="entry name" value="zf-POGZ"/>
    <property type="match status" value="1"/>
</dbReference>
<keyword evidence="2" id="KW-0677">Repeat</keyword>
<evidence type="ECO:0000256" key="5">
    <source>
        <dbReference type="ARBA" id="ARBA00023242"/>
    </source>
</evidence>
<organism evidence="9 10">
    <name type="scientific">Cricetulus griseus</name>
    <name type="common">Chinese hamster</name>
    <name type="synonym">Cricetulus barabensis griseus</name>
    <dbReference type="NCBI Taxonomy" id="10029"/>
    <lineage>
        <taxon>Eukaryota</taxon>
        <taxon>Metazoa</taxon>
        <taxon>Chordata</taxon>
        <taxon>Craniata</taxon>
        <taxon>Vertebrata</taxon>
        <taxon>Euteleostomi</taxon>
        <taxon>Mammalia</taxon>
        <taxon>Eutheria</taxon>
        <taxon>Euarchontoglires</taxon>
        <taxon>Glires</taxon>
        <taxon>Rodentia</taxon>
        <taxon>Myomorpha</taxon>
        <taxon>Muroidea</taxon>
        <taxon>Cricetidae</taxon>
        <taxon>Cricetinae</taxon>
        <taxon>Cricetulus</taxon>
    </lineage>
</organism>
<evidence type="ECO:0000256" key="4">
    <source>
        <dbReference type="ARBA" id="ARBA00022833"/>
    </source>
</evidence>
<keyword evidence="3 6" id="KW-0863">Zinc-finger</keyword>
<feature type="compositionally biased region" description="Polar residues" evidence="7">
    <location>
        <begin position="168"/>
        <end position="213"/>
    </location>
</feature>